<name>A0A1C5AAY9_9ACTN</name>
<sequence>MFANATARRLARASRTTVAVDLDFEDGTVTTFRPAKRPARRNIRQAAIRASQLGLTV</sequence>
<dbReference type="EMBL" id="FMCT01000012">
    <property type="protein sequence ID" value="SCF42184.1"/>
    <property type="molecule type" value="Genomic_DNA"/>
</dbReference>
<proteinExistence type="predicted"/>
<accession>A0A1C5AAY9</accession>
<evidence type="ECO:0000313" key="2">
    <source>
        <dbReference type="Proteomes" id="UP000183585"/>
    </source>
</evidence>
<gene>
    <name evidence="1" type="ORF">GA0070563_11248</name>
</gene>
<dbReference type="Proteomes" id="UP000183585">
    <property type="component" value="Unassembled WGS sequence"/>
</dbReference>
<dbReference type="RefSeq" id="WP_176734974.1">
    <property type="nucleotide sequence ID" value="NZ_FMCT01000012.1"/>
</dbReference>
<reference evidence="2" key="1">
    <citation type="submission" date="2016-06" db="EMBL/GenBank/DDBJ databases">
        <authorList>
            <person name="Varghese N."/>
            <person name="Submissions Spin"/>
        </authorList>
    </citation>
    <scope>NUCLEOTIDE SEQUENCE [LARGE SCALE GENOMIC DNA]</scope>
    <source>
        <strain evidence="2">DSM 43168</strain>
    </source>
</reference>
<evidence type="ECO:0000313" key="1">
    <source>
        <dbReference type="EMBL" id="SCF42184.1"/>
    </source>
</evidence>
<organism evidence="1 2">
    <name type="scientific">Micromonospora carbonacea</name>
    <dbReference type="NCBI Taxonomy" id="47853"/>
    <lineage>
        <taxon>Bacteria</taxon>
        <taxon>Bacillati</taxon>
        <taxon>Actinomycetota</taxon>
        <taxon>Actinomycetes</taxon>
        <taxon>Micromonosporales</taxon>
        <taxon>Micromonosporaceae</taxon>
        <taxon>Micromonospora</taxon>
    </lineage>
</organism>
<protein>
    <submittedName>
        <fullName evidence="1">Uncharacterized protein</fullName>
    </submittedName>
</protein>
<dbReference type="AlphaFoldDB" id="A0A1C5AAY9"/>
<keyword evidence="2" id="KW-1185">Reference proteome</keyword>